<evidence type="ECO:0000313" key="3">
    <source>
        <dbReference type="Proteomes" id="UP000186817"/>
    </source>
</evidence>
<evidence type="ECO:0000313" key="2">
    <source>
        <dbReference type="EMBL" id="OLP74248.1"/>
    </source>
</evidence>
<keyword evidence="1" id="KW-1133">Transmembrane helix</keyword>
<feature type="non-terminal residue" evidence="2">
    <location>
        <position position="41"/>
    </location>
</feature>
<dbReference type="AlphaFoldDB" id="A0A1Q9BU82"/>
<proteinExistence type="predicted"/>
<sequence>MLVCDGCSSLTLAADVRNRRGLTQRLVVLGIMAFVGSYSME</sequence>
<gene>
    <name evidence="2" type="ORF">AK812_SmicGene46273</name>
</gene>
<accession>A0A1Q9BU82</accession>
<keyword evidence="1" id="KW-0472">Membrane</keyword>
<evidence type="ECO:0000256" key="1">
    <source>
        <dbReference type="SAM" id="Phobius"/>
    </source>
</evidence>
<keyword evidence="1" id="KW-0812">Transmembrane</keyword>
<keyword evidence="3" id="KW-1185">Reference proteome</keyword>
<dbReference type="EMBL" id="LSRX01004050">
    <property type="protein sequence ID" value="OLP74248.1"/>
    <property type="molecule type" value="Genomic_DNA"/>
</dbReference>
<reference evidence="2 3" key="1">
    <citation type="submission" date="2016-02" db="EMBL/GenBank/DDBJ databases">
        <title>Genome analysis of coral dinoflagellate symbionts highlights evolutionary adaptations to a symbiotic lifestyle.</title>
        <authorList>
            <person name="Aranda M."/>
            <person name="Li Y."/>
            <person name="Liew Y.J."/>
            <person name="Baumgarten S."/>
            <person name="Simakov O."/>
            <person name="Wilson M."/>
            <person name="Piel J."/>
            <person name="Ashoor H."/>
            <person name="Bougouffa S."/>
            <person name="Bajic V.B."/>
            <person name="Ryu T."/>
            <person name="Ravasi T."/>
            <person name="Bayer T."/>
            <person name="Micklem G."/>
            <person name="Kim H."/>
            <person name="Bhak J."/>
            <person name="Lajeunesse T.C."/>
            <person name="Voolstra C.R."/>
        </authorList>
    </citation>
    <scope>NUCLEOTIDE SEQUENCE [LARGE SCALE GENOMIC DNA]</scope>
    <source>
        <strain evidence="2 3">CCMP2467</strain>
    </source>
</reference>
<protein>
    <submittedName>
        <fullName evidence="2">Uncharacterized protein</fullName>
    </submittedName>
</protein>
<dbReference type="Proteomes" id="UP000186817">
    <property type="component" value="Unassembled WGS sequence"/>
</dbReference>
<dbReference type="OrthoDB" id="432112at2759"/>
<name>A0A1Q9BU82_SYMMI</name>
<organism evidence="2 3">
    <name type="scientific">Symbiodinium microadriaticum</name>
    <name type="common">Dinoflagellate</name>
    <name type="synonym">Zooxanthella microadriatica</name>
    <dbReference type="NCBI Taxonomy" id="2951"/>
    <lineage>
        <taxon>Eukaryota</taxon>
        <taxon>Sar</taxon>
        <taxon>Alveolata</taxon>
        <taxon>Dinophyceae</taxon>
        <taxon>Suessiales</taxon>
        <taxon>Symbiodiniaceae</taxon>
        <taxon>Symbiodinium</taxon>
    </lineage>
</organism>
<feature type="transmembrane region" description="Helical" evidence="1">
    <location>
        <begin position="22"/>
        <end position="40"/>
    </location>
</feature>
<comment type="caution">
    <text evidence="2">The sequence shown here is derived from an EMBL/GenBank/DDBJ whole genome shotgun (WGS) entry which is preliminary data.</text>
</comment>